<dbReference type="RefSeq" id="YP_010754527.1">
    <property type="nucleotide sequence ID" value="NC_073461.1"/>
</dbReference>
<accession>A0A5J6TR48</accession>
<dbReference type="GeneID" id="80019121"/>
<proteinExistence type="predicted"/>
<name>A0A5J6TR48_9CAUD</name>
<dbReference type="KEGG" id="vg:80019121"/>
<dbReference type="EMBL" id="MN234216">
    <property type="protein sequence ID" value="QFG13251.1"/>
    <property type="molecule type" value="Genomic_DNA"/>
</dbReference>
<evidence type="ECO:0000256" key="1">
    <source>
        <dbReference type="SAM" id="MobiDB-lite"/>
    </source>
</evidence>
<protein>
    <submittedName>
        <fullName evidence="2">Head-to-tail adaptor</fullName>
    </submittedName>
</protein>
<evidence type="ECO:0000313" key="2">
    <source>
        <dbReference type="EMBL" id="QFG13251.1"/>
    </source>
</evidence>
<sequence length="286" mass="31049">MFDYEPMYGGAHYDPEPAGGQVTSLSLYDGPDRVTVVGAAGPAVRLRAGVYRFALPDVPPGRYWATVAFTPSEGAQPVKDQSVRLDLPLGLGLVTSPEAVAAKLGVPLPLTPEQRDDLLTAIRDAQSDVVGYLGQPITPQLVTRTGLTPHWGRDDRLEDADSWPFEVDDLVQVSSYRLRDDGTYDVDFLVGFDGAANDPVVRYVTAHAAESERNRPGGVGSQGRRVSSVSAEGQSISYESAPATGQAGALPTLDSLSRWKRRLYQPLSQPVRPPWPYSSHSAYRRR</sequence>
<organism evidence="2 3">
    <name type="scientific">Streptomyces phage Gilgamesh</name>
    <dbReference type="NCBI Taxonomy" id="2599890"/>
    <lineage>
        <taxon>Viruses</taxon>
        <taxon>Duplodnaviria</taxon>
        <taxon>Heunggongvirae</taxon>
        <taxon>Uroviricota</taxon>
        <taxon>Caudoviricetes</taxon>
        <taxon>Gilgameshvirus</taxon>
        <taxon>Gilgameshvirus gilgamesh</taxon>
    </lineage>
</organism>
<evidence type="ECO:0000313" key="3">
    <source>
        <dbReference type="Proteomes" id="UP000326486"/>
    </source>
</evidence>
<gene>
    <name evidence="2" type="primary">59</name>
    <name evidence="2" type="ORF">SEA_GILGAMESH_59</name>
</gene>
<dbReference type="Proteomes" id="UP000326486">
    <property type="component" value="Segment"/>
</dbReference>
<keyword evidence="3" id="KW-1185">Reference proteome</keyword>
<reference evidence="2 3" key="1">
    <citation type="submission" date="2019-07" db="EMBL/GenBank/DDBJ databases">
        <authorList>
            <person name="Almisry A."/>
            <person name="Mousa M."/>
            <person name="Gordon L.L."/>
            <person name="Lee M."/>
            <person name="Mandava P."/>
            <person name="Moxley J.T."/>
            <person name="Shaffer C.D."/>
            <person name="Weston-Hafer K.A."/>
            <person name="Garlena R.A."/>
            <person name="Russell D.A."/>
            <person name="Pope W.H."/>
            <person name="Jacobs-Sera D."/>
            <person name="Hatfull G.F."/>
        </authorList>
    </citation>
    <scope>NUCLEOTIDE SEQUENCE [LARGE SCALE GENOMIC DNA]</scope>
</reference>
<feature type="region of interest" description="Disordered" evidence="1">
    <location>
        <begin position="207"/>
        <end position="233"/>
    </location>
</feature>